<protein>
    <recommendedName>
        <fullName evidence="3">Octanoyl-[GcvH]:protein N-octanoyltransferase</fullName>
        <ecNumber evidence="3">2.3.1.204</ecNumber>
    </recommendedName>
    <alternativeName>
        <fullName evidence="3">Octanoyl-[GcvH]:E2 amidotransferase</fullName>
    </alternativeName>
</protein>
<organism evidence="5 6">
    <name type="scientific">Pseudalkalibacillus berkeleyi</name>
    <dbReference type="NCBI Taxonomy" id="1069813"/>
    <lineage>
        <taxon>Bacteria</taxon>
        <taxon>Bacillati</taxon>
        <taxon>Bacillota</taxon>
        <taxon>Bacilli</taxon>
        <taxon>Bacillales</taxon>
        <taxon>Fictibacillaceae</taxon>
        <taxon>Pseudalkalibacillus</taxon>
    </lineage>
</organism>
<dbReference type="PROSITE" id="PS51733">
    <property type="entry name" value="BPL_LPL_CATALYTIC"/>
    <property type="match status" value="1"/>
</dbReference>
<comment type="caution">
    <text evidence="5">The sequence shown here is derived from an EMBL/GenBank/DDBJ whole genome shotgun (WGS) entry which is preliminary data.</text>
</comment>
<evidence type="ECO:0000259" key="4">
    <source>
        <dbReference type="PROSITE" id="PS51733"/>
    </source>
</evidence>
<dbReference type="SUPFAM" id="SSF55681">
    <property type="entry name" value="Class II aaRS and biotin synthetases"/>
    <property type="match status" value="1"/>
</dbReference>
<comment type="catalytic activity">
    <reaction evidence="3">
        <text>N(6)-octanoyl-L-lysyl-[glycine-cleavage complex H protein] + L-lysyl-[lipoyl-carrier protein] = N(6)-octanoyl-L-lysyl-[lipoyl-carrier protein] + L-lysyl-[glycine-cleavage complex H protein]</text>
        <dbReference type="Rhea" id="RHEA:20213"/>
        <dbReference type="Rhea" id="RHEA-COMP:10500"/>
        <dbReference type="Rhea" id="RHEA-COMP:10501"/>
        <dbReference type="Rhea" id="RHEA-COMP:10503"/>
        <dbReference type="Rhea" id="RHEA-COMP:10504"/>
        <dbReference type="ChEBI" id="CHEBI:29969"/>
        <dbReference type="ChEBI" id="CHEBI:78809"/>
        <dbReference type="EC" id="2.3.1.204"/>
    </reaction>
</comment>
<keyword evidence="2 3" id="KW-0012">Acyltransferase</keyword>
<evidence type="ECO:0000256" key="2">
    <source>
        <dbReference type="ARBA" id="ARBA00023315"/>
    </source>
</evidence>
<dbReference type="Gene3D" id="3.30.930.10">
    <property type="entry name" value="Bira Bifunctional Protein, Domain 2"/>
    <property type="match status" value="1"/>
</dbReference>
<dbReference type="InterPro" id="IPR024897">
    <property type="entry name" value="LipL"/>
</dbReference>
<dbReference type="InterPro" id="IPR045864">
    <property type="entry name" value="aa-tRNA-synth_II/BPL/LPL"/>
</dbReference>
<dbReference type="RefSeq" id="WP_236337892.1">
    <property type="nucleotide sequence ID" value="NZ_JAKIJS010000001.1"/>
</dbReference>
<dbReference type="PANTHER" id="PTHR43679">
    <property type="entry name" value="OCTANOYLTRANSFERASE LIPM-RELATED"/>
    <property type="match status" value="1"/>
</dbReference>
<keyword evidence="1 3" id="KW-0808">Transferase</keyword>
<comment type="function">
    <text evidence="3">Catalyzes the amidotransfer (transamidation) of the octanoyl moiety from octanoyl-GcvH to the lipoyl domain of the E2 subunit of lipoate-dependent enzymes.</text>
</comment>
<comment type="similarity">
    <text evidence="3">Belongs to the octanoyltransferase LipL family.</text>
</comment>
<comment type="miscellaneous">
    <text evidence="3">The reaction proceeds via a thioester-linked acyl-enzyme intermediate.</text>
</comment>
<comment type="pathway">
    <text evidence="3">Protein modification; protein lipoylation via endogenous pathway; protein N(6)-(lipoyl)lysine from octanoyl-[acyl-carrier-protein].</text>
</comment>
<dbReference type="InterPro" id="IPR050664">
    <property type="entry name" value="Octanoyltrans_LipM/LipL"/>
</dbReference>
<feature type="site" description="Lowers pKa of active site Cys" evidence="3">
    <location>
        <position position="162"/>
    </location>
</feature>
<dbReference type="Proteomes" id="UP001649381">
    <property type="component" value="Unassembled WGS sequence"/>
</dbReference>
<dbReference type="HAMAP" id="MF_02119">
    <property type="entry name" value="LipL"/>
    <property type="match status" value="1"/>
</dbReference>
<dbReference type="Pfam" id="PF21948">
    <property type="entry name" value="LplA-B_cat"/>
    <property type="match status" value="1"/>
</dbReference>
<evidence type="ECO:0000313" key="5">
    <source>
        <dbReference type="EMBL" id="MCF6138963.1"/>
    </source>
</evidence>
<evidence type="ECO:0000256" key="3">
    <source>
        <dbReference type="HAMAP-Rule" id="MF_02119"/>
    </source>
</evidence>
<dbReference type="CDD" id="cd16443">
    <property type="entry name" value="LplA"/>
    <property type="match status" value="1"/>
</dbReference>
<gene>
    <name evidence="3" type="primary">lipL</name>
    <name evidence="5" type="ORF">L2716_14585</name>
</gene>
<accession>A0ABS9H4Z1</accession>
<dbReference type="GO" id="GO:0016874">
    <property type="term" value="F:ligase activity"/>
    <property type="evidence" value="ECO:0007669"/>
    <property type="project" value="UniProtKB-KW"/>
</dbReference>
<dbReference type="InterPro" id="IPR004143">
    <property type="entry name" value="BPL_LPL_catalytic"/>
</dbReference>
<dbReference type="EMBL" id="JAKIJS010000001">
    <property type="protein sequence ID" value="MCF6138963.1"/>
    <property type="molecule type" value="Genomic_DNA"/>
</dbReference>
<dbReference type="EC" id="2.3.1.204" evidence="3"/>
<sequence length="280" mass="31178">MEEKSKQLLAQPKWRIIDQTTLGDSFHALQSFAMDDTLCSTIGSDESPPTVRAWVHQKTVVLGIQDSRLPNLRDGVNFLKSQGYNVIVRNSGGLAVVLDDGVLNLSLILSEKKNKIDIDQGYDAMVYLTQKMLNTYGLSFDTKEISTSYCPGKFDLSINGKKFAGISQRRLRGGMAVQIYLCATGSGSDRAALIRDFYEVAKSNDSTKFTYPTVDPNVMASLSELAGQTISVSDLMRDVLMYLKDQDADLIASQLSINEINQYDFYLKRVIDRNNKALEL</sequence>
<keyword evidence="5" id="KW-0436">Ligase</keyword>
<evidence type="ECO:0000256" key="1">
    <source>
        <dbReference type="ARBA" id="ARBA00022679"/>
    </source>
</evidence>
<evidence type="ECO:0000313" key="6">
    <source>
        <dbReference type="Proteomes" id="UP001649381"/>
    </source>
</evidence>
<keyword evidence="6" id="KW-1185">Reference proteome</keyword>
<feature type="domain" description="BPL/LPL catalytic" evidence="4">
    <location>
        <begin position="45"/>
        <end position="230"/>
    </location>
</feature>
<proteinExistence type="inferred from homology"/>
<name>A0ABS9H4Z1_9BACL</name>
<feature type="active site" description="Acyl-thioester intermediate" evidence="3">
    <location>
        <position position="150"/>
    </location>
</feature>
<reference evidence="5 6" key="1">
    <citation type="submission" date="2022-01" db="EMBL/GenBank/DDBJ databases">
        <title>Alkalihalobacillus sp. EGI L200015, a novel bacterium isolated from a salt lake sediment.</title>
        <authorList>
            <person name="Gao L."/>
            <person name="Fang B.-Z."/>
            <person name="Li W.-J."/>
        </authorList>
    </citation>
    <scope>NUCLEOTIDE SEQUENCE [LARGE SCALE GENOMIC DNA]</scope>
    <source>
        <strain evidence="5 6">KCTC 12718</strain>
    </source>
</reference>
<dbReference type="PANTHER" id="PTHR43679:SF2">
    <property type="entry name" value="OCTANOYL-[GCVH]:PROTEIN N-OCTANOYLTRANSFERASE"/>
    <property type="match status" value="1"/>
</dbReference>